<dbReference type="EMBL" id="CAXDID020000393">
    <property type="protein sequence ID" value="CAL6086520.1"/>
    <property type="molecule type" value="Genomic_DNA"/>
</dbReference>
<accession>A0AA86N4V7</accession>
<proteinExistence type="predicted"/>
<name>A0AA86N4V7_9EUKA</name>
<dbReference type="Proteomes" id="UP001642409">
    <property type="component" value="Unassembled WGS sequence"/>
</dbReference>
<evidence type="ECO:0000313" key="2">
    <source>
        <dbReference type="EMBL" id="CAL6086520.1"/>
    </source>
</evidence>
<organism evidence="1">
    <name type="scientific">Hexamita inflata</name>
    <dbReference type="NCBI Taxonomy" id="28002"/>
    <lineage>
        <taxon>Eukaryota</taxon>
        <taxon>Metamonada</taxon>
        <taxon>Diplomonadida</taxon>
        <taxon>Hexamitidae</taxon>
        <taxon>Hexamitinae</taxon>
        <taxon>Hexamita</taxon>
    </lineage>
</organism>
<keyword evidence="3" id="KW-1185">Reference proteome</keyword>
<evidence type="ECO:0000313" key="1">
    <source>
        <dbReference type="EMBL" id="CAI9912908.1"/>
    </source>
</evidence>
<evidence type="ECO:0000313" key="3">
    <source>
        <dbReference type="Proteomes" id="UP001642409"/>
    </source>
</evidence>
<gene>
    <name evidence="1" type="ORF">HINF_LOCUS553</name>
    <name evidence="2" type="ORF">HINF_LOCUS63205</name>
</gene>
<reference evidence="1" key="1">
    <citation type="submission" date="2023-06" db="EMBL/GenBank/DDBJ databases">
        <authorList>
            <person name="Kurt Z."/>
        </authorList>
    </citation>
    <scope>NUCLEOTIDE SEQUENCE</scope>
</reference>
<dbReference type="EMBL" id="CATOUU010000008">
    <property type="protein sequence ID" value="CAI9912908.1"/>
    <property type="molecule type" value="Genomic_DNA"/>
</dbReference>
<sequence>MSVMFNVVGIGLETRPPNWQQLAEVVAKKLDSIGLSTVLKTIEMSSNRTLLELTALNKYDDMFPALKHTGQSLLSTQMLLSINGICTQRDAGLADVESQHLIAGNIEGNRRLPMRAMDPEMAQMSCSTNKLFKMEFGSLGYQNVEFVC</sequence>
<comment type="caution">
    <text evidence="1">The sequence shown here is derived from an EMBL/GenBank/DDBJ whole genome shotgun (WGS) entry which is preliminary data.</text>
</comment>
<reference evidence="2 3" key="2">
    <citation type="submission" date="2024-07" db="EMBL/GenBank/DDBJ databases">
        <authorList>
            <person name="Akdeniz Z."/>
        </authorList>
    </citation>
    <scope>NUCLEOTIDE SEQUENCE [LARGE SCALE GENOMIC DNA]</scope>
</reference>
<protein>
    <submittedName>
        <fullName evidence="2">Hypothetical_protein</fullName>
    </submittedName>
</protein>
<dbReference type="AlphaFoldDB" id="A0AA86N4V7"/>